<organism evidence="1 2">
    <name type="scientific">Spiromyces aspiralis</name>
    <dbReference type="NCBI Taxonomy" id="68401"/>
    <lineage>
        <taxon>Eukaryota</taxon>
        <taxon>Fungi</taxon>
        <taxon>Fungi incertae sedis</taxon>
        <taxon>Zoopagomycota</taxon>
        <taxon>Kickxellomycotina</taxon>
        <taxon>Kickxellomycetes</taxon>
        <taxon>Kickxellales</taxon>
        <taxon>Kickxellaceae</taxon>
        <taxon>Spiromyces</taxon>
    </lineage>
</organism>
<dbReference type="EMBL" id="JAMZIH010002076">
    <property type="protein sequence ID" value="KAJ1677683.1"/>
    <property type="molecule type" value="Genomic_DNA"/>
</dbReference>
<evidence type="ECO:0000313" key="1">
    <source>
        <dbReference type="EMBL" id="KAJ1677683.1"/>
    </source>
</evidence>
<keyword evidence="2" id="KW-1185">Reference proteome</keyword>
<protein>
    <submittedName>
        <fullName evidence="1">Uncharacterized protein</fullName>
    </submittedName>
</protein>
<accession>A0ACC1HMB4</accession>
<feature type="non-terminal residue" evidence="1">
    <location>
        <position position="1"/>
    </location>
</feature>
<sequence length="113" mass="12497">SVSGSLLKYTLYGKPHAVQYEYAETCLDLIAKQVSPTIDTSKLAKYRNVYAVGDNPLSDIAGAASYGWKGVLVKTGIYNDSTKDRYSDIPPTKIVDHVEDAVRWIVEQEKRAA</sequence>
<name>A0ACC1HMB4_9FUNG</name>
<dbReference type="Proteomes" id="UP001145114">
    <property type="component" value="Unassembled WGS sequence"/>
</dbReference>
<reference evidence="1" key="1">
    <citation type="submission" date="2022-06" db="EMBL/GenBank/DDBJ databases">
        <title>Phylogenomic reconstructions and comparative analyses of Kickxellomycotina fungi.</title>
        <authorList>
            <person name="Reynolds N.K."/>
            <person name="Stajich J.E."/>
            <person name="Barry K."/>
            <person name="Grigoriev I.V."/>
            <person name="Crous P."/>
            <person name="Smith M.E."/>
        </authorList>
    </citation>
    <scope>NUCLEOTIDE SEQUENCE</scope>
    <source>
        <strain evidence="1">RSA 2271</strain>
    </source>
</reference>
<proteinExistence type="predicted"/>
<evidence type="ECO:0000313" key="2">
    <source>
        <dbReference type="Proteomes" id="UP001145114"/>
    </source>
</evidence>
<gene>
    <name evidence="1" type="ORF">EV182_005649</name>
</gene>
<comment type="caution">
    <text evidence="1">The sequence shown here is derived from an EMBL/GenBank/DDBJ whole genome shotgun (WGS) entry which is preliminary data.</text>
</comment>